<dbReference type="AlphaFoldDB" id="A0A8J5J9G3"/>
<proteinExistence type="predicted"/>
<evidence type="ECO:0000313" key="1">
    <source>
        <dbReference type="EMBL" id="KAG7154290.1"/>
    </source>
</evidence>
<feature type="non-terminal residue" evidence="1">
    <location>
        <position position="143"/>
    </location>
</feature>
<gene>
    <name evidence="1" type="primary">GVQW3-L4</name>
    <name evidence="1" type="ORF">Hamer_G022132</name>
</gene>
<comment type="caution">
    <text evidence="1">The sequence shown here is derived from an EMBL/GenBank/DDBJ whole genome shotgun (WGS) entry which is preliminary data.</text>
</comment>
<sequence length="143" mass="15354">ACGDGAQACGGGAQVCGDGAQVCGGGAQVCGAEAEACGAPISNSNPQQLLTLGISCLLHRFGWNLCHQPATVQLCTMKIVAETHEITKEAYKDGAMFRAQVFRGHKSFKEGFTFFENELCFERPSTERNDENVQKNDQLVHED</sequence>
<evidence type="ECO:0000313" key="2">
    <source>
        <dbReference type="Proteomes" id="UP000747542"/>
    </source>
</evidence>
<feature type="non-terminal residue" evidence="1">
    <location>
        <position position="1"/>
    </location>
</feature>
<name>A0A8J5J9G3_HOMAM</name>
<organism evidence="1 2">
    <name type="scientific">Homarus americanus</name>
    <name type="common">American lobster</name>
    <dbReference type="NCBI Taxonomy" id="6706"/>
    <lineage>
        <taxon>Eukaryota</taxon>
        <taxon>Metazoa</taxon>
        <taxon>Ecdysozoa</taxon>
        <taxon>Arthropoda</taxon>
        <taxon>Crustacea</taxon>
        <taxon>Multicrustacea</taxon>
        <taxon>Malacostraca</taxon>
        <taxon>Eumalacostraca</taxon>
        <taxon>Eucarida</taxon>
        <taxon>Decapoda</taxon>
        <taxon>Pleocyemata</taxon>
        <taxon>Astacidea</taxon>
        <taxon>Nephropoidea</taxon>
        <taxon>Nephropidae</taxon>
        <taxon>Homarus</taxon>
    </lineage>
</organism>
<dbReference type="Proteomes" id="UP000747542">
    <property type="component" value="Unassembled WGS sequence"/>
</dbReference>
<accession>A0A8J5J9G3</accession>
<reference evidence="1" key="1">
    <citation type="journal article" date="2021" name="Sci. Adv.">
        <title>The American lobster genome reveals insights on longevity, neural, and immune adaptations.</title>
        <authorList>
            <person name="Polinski J.M."/>
            <person name="Zimin A.V."/>
            <person name="Clark K.F."/>
            <person name="Kohn A.B."/>
            <person name="Sadowski N."/>
            <person name="Timp W."/>
            <person name="Ptitsyn A."/>
            <person name="Khanna P."/>
            <person name="Romanova D.Y."/>
            <person name="Williams P."/>
            <person name="Greenwood S.J."/>
            <person name="Moroz L.L."/>
            <person name="Walt D.R."/>
            <person name="Bodnar A.G."/>
        </authorList>
    </citation>
    <scope>NUCLEOTIDE SEQUENCE</scope>
    <source>
        <strain evidence="1">GMGI-L3</strain>
    </source>
</reference>
<protein>
    <submittedName>
        <fullName evidence="1">GVQW3-like 4</fullName>
    </submittedName>
</protein>
<dbReference type="EMBL" id="JAHLQT010044612">
    <property type="protein sequence ID" value="KAG7154290.1"/>
    <property type="molecule type" value="Genomic_DNA"/>
</dbReference>
<keyword evidence="2" id="KW-1185">Reference proteome</keyword>